<evidence type="ECO:0000256" key="4">
    <source>
        <dbReference type="SAM" id="SignalP"/>
    </source>
</evidence>
<dbReference type="InterPro" id="IPR026444">
    <property type="entry name" value="Secre_tail"/>
</dbReference>
<evidence type="ECO:0000256" key="3">
    <source>
        <dbReference type="ARBA" id="ARBA00022737"/>
    </source>
</evidence>
<keyword evidence="1" id="KW-0433">Leucine-rich repeat</keyword>
<name>A0ABP9GWT3_9FLAO</name>
<dbReference type="Pfam" id="PF18962">
    <property type="entry name" value="Por_Secre_tail"/>
    <property type="match status" value="1"/>
</dbReference>
<feature type="chain" id="PRO_5045746316" description="Secretion system C-terminal sorting domain-containing protein" evidence="4">
    <location>
        <begin position="22"/>
        <end position="1910"/>
    </location>
</feature>
<evidence type="ECO:0000256" key="2">
    <source>
        <dbReference type="ARBA" id="ARBA00022729"/>
    </source>
</evidence>
<dbReference type="Proteomes" id="UP001501302">
    <property type="component" value="Unassembled WGS sequence"/>
</dbReference>
<evidence type="ECO:0000259" key="5">
    <source>
        <dbReference type="Pfam" id="PF18962"/>
    </source>
</evidence>
<proteinExistence type="predicted"/>
<evidence type="ECO:0000256" key="1">
    <source>
        <dbReference type="ARBA" id="ARBA00022614"/>
    </source>
</evidence>
<dbReference type="SUPFAM" id="SSF52058">
    <property type="entry name" value="L domain-like"/>
    <property type="match status" value="6"/>
</dbReference>
<protein>
    <recommendedName>
        <fullName evidence="5">Secretion system C-terminal sorting domain-containing protein</fullName>
    </recommendedName>
</protein>
<dbReference type="EMBL" id="BAABJJ010000044">
    <property type="protein sequence ID" value="GAA4955643.1"/>
    <property type="molecule type" value="Genomic_DNA"/>
</dbReference>
<dbReference type="RefSeq" id="WP_345193819.1">
    <property type="nucleotide sequence ID" value="NZ_BAABJJ010000044.1"/>
</dbReference>
<dbReference type="Gene3D" id="3.80.10.10">
    <property type="entry name" value="Ribonuclease Inhibitor"/>
    <property type="match status" value="7"/>
</dbReference>
<dbReference type="SUPFAM" id="SSF52075">
    <property type="entry name" value="Outer arm dynein light chain 1"/>
    <property type="match status" value="1"/>
</dbReference>
<reference evidence="7" key="1">
    <citation type="journal article" date="2019" name="Int. J. Syst. Evol. Microbiol.">
        <title>The Global Catalogue of Microorganisms (GCM) 10K type strain sequencing project: providing services to taxonomists for standard genome sequencing and annotation.</title>
        <authorList>
            <consortium name="The Broad Institute Genomics Platform"/>
            <consortium name="The Broad Institute Genome Sequencing Center for Infectious Disease"/>
            <person name="Wu L."/>
            <person name="Ma J."/>
        </authorList>
    </citation>
    <scope>NUCLEOTIDE SEQUENCE [LARGE SCALE GENOMIC DNA]</scope>
    <source>
        <strain evidence="7">JCM 18285</strain>
    </source>
</reference>
<keyword evidence="2 4" id="KW-0732">Signal</keyword>
<keyword evidence="3" id="KW-0677">Repeat</keyword>
<gene>
    <name evidence="6" type="ORF">GCM10023314_31740</name>
</gene>
<dbReference type="PROSITE" id="PS51450">
    <property type="entry name" value="LRR"/>
    <property type="match status" value="1"/>
</dbReference>
<sequence length="1910" mass="207045">MKKHFLVSFLTLLFASTILYSQTNIPDDNFEAYLETHDIDGNEVLLGDANSLGDGTINNNSVPKGKIANVINLNISNRSISELTGIADFTSLETLICSNNKLTILDVSTNVNLKSLLCGVNQLTDLDLRQLSNLEVLDCSGNQLVALLLQESNSAFNPALSRLTCSNNQLSTIDVGQNVDLVSLTISNNQFDGELVVSNNINLESLFCASNQITILNVSSNTNLKTLDASNNLISTLDLSTINAVDCPNPQTVPTTICQGAASINVSRNQLTSLVVNNGFNNLISTFNSEDNPDLFCIQVDSGFTPPETGSNDWKKDDWTYYSDTTCTDIFTYVPDDNFEDYLETNGLGDDIANNNFVLTARINNLSTLNVSGNTIDNLTGIEDFKDLEILDCSDNRLNTLNVSSNGNLTNINCSNNILPSLDLSANTPLLVLNCSAQMPFVDTQDASNNYTFDTLNVTSNTVLTILNCSNNALAQLDISNNVQLSDLNCSTNQIEALNVTSNTLLTSLLCNNNNLFTLNMKNGQNPNLINLDAQNNSDLACIETDTGIVPGGVTWAKDATAAYNVNCGTYVPDDNFEQALIDLGIDTVGALDNFVLTSDINTLISLDVSSEDISDLTGIEAFIALQDFNCSSNALTSLNLNSNTALTDLNCSNNQIENLDVTLNTLLTSLACDNNALFKLNIKNGTNNTLATFNATNNASLFCINVDDAIIGSISGSWQKDGIASYNGDCDGSRFTAIPDNFFEQALIDLGLDSGPLDNQVLTANIEHVLSLVINDKKIQDLSGIKGFSLLKELDCSGNSLNTLDVSGIVNLEELNCNSNYLLTNDTADTNGLLDITGTVSLKKLFCASNNMSKLDMSANLNLEVLDCANNNLDVLDIASNSLLKTLNCSNNNLASLNISSNLVLEEVNCNNNKILSLTGYAVNNSTLKELSCNSNDLSTLLVNRYLALTTLNCRSNKLSQLIVTSNTALETLDFSDNMIADISLASNINLVSVLASQNELTQLDLNANTGLERLNCDNNQITQLVVDTAPLLKYFSANSNQLTDLDLSVNGNLIEIQASSNMLSSLSLSANLNTLKTFNCNNNQLTGNIDLSAMGTTPCPAPDPNNPQGFCPDSISINVSNNQLDFVNIQNGINNEIQNFNAINNPDITCIQVDDENNIGESWLKDATAQYSIDCRFGETFVPDDNFEQALITLGYDTGALDDYVPTASINTLTALDINGKSISDLTGIEDFDDLQNLNCSNNTLSVIDLSKNINLTEINCSDNTFSDLDFSNNIALTTINCSNNTLSSLDLTANPNITNLNIANNVFIEFTSFSIPTLAVFNCDSNQLVELDFTANASLINLSCQSNVLEILNLKNTQNPSLTNLNAQDNSSLTCIETDTGAVPGGVTWLKDATAQYEINCHYGQTYVPDDAFETALAILGYDSGPLDDYVVTANIETISFLDISNKGIIDLTGIEAFISLTNLNFSENTITNIDLSDNILLDNLDASNNTLAAIDLSFAPNLRVVNLSNNVLAQLNLDANINVINLNVASNSLTSLNVGLLVNLEILNCSINQLGSLDMTLNPNLKELYCQTNLFIQDKLNIQNGANQNLVIFSAINNPDLRCILVDDPFTVISNTNGSYDDWYKDATANYQTICADADNDGISNAEDQCPNTSFGSTVDLFGCPILSLPNNNFTIQITSETCLNNNNGKINIATLEYYNYTATLTKDNFSKAYKFTNDIDILNLLAGTYKMCITIEEWPNYMNCYDVVISQPEPLSVSTNKSTDGKKVSIKMSGSSSYNVDFNGLTFSTNDSNITLNLQEGANAIKVSTDIECQGVHEERILVSDKVIVYPNPFQDKINMYLGENDTEKVVVNMYSYLGQLVYSKTLTNQKSGKISLDTNNLALGIYTISIQTNTSLSTFKIIKK</sequence>
<dbReference type="InterPro" id="IPR032675">
    <property type="entry name" value="LRR_dom_sf"/>
</dbReference>
<organism evidence="6 7">
    <name type="scientific">Algibacter agarivorans</name>
    <dbReference type="NCBI Taxonomy" id="1109741"/>
    <lineage>
        <taxon>Bacteria</taxon>
        <taxon>Pseudomonadati</taxon>
        <taxon>Bacteroidota</taxon>
        <taxon>Flavobacteriia</taxon>
        <taxon>Flavobacteriales</taxon>
        <taxon>Flavobacteriaceae</taxon>
        <taxon>Algibacter</taxon>
    </lineage>
</organism>
<dbReference type="PANTHER" id="PTHR47566:SF1">
    <property type="entry name" value="PROTEIN NUD1"/>
    <property type="match status" value="1"/>
</dbReference>
<dbReference type="NCBIfam" id="TIGR04183">
    <property type="entry name" value="Por_Secre_tail"/>
    <property type="match status" value="1"/>
</dbReference>
<dbReference type="InterPro" id="IPR001611">
    <property type="entry name" value="Leu-rich_rpt"/>
</dbReference>
<comment type="caution">
    <text evidence="6">The sequence shown here is derived from an EMBL/GenBank/DDBJ whole genome shotgun (WGS) entry which is preliminary data.</text>
</comment>
<accession>A0ABP9GWT3</accession>
<feature type="domain" description="Secretion system C-terminal sorting" evidence="5">
    <location>
        <begin position="1834"/>
        <end position="1908"/>
    </location>
</feature>
<evidence type="ECO:0000313" key="7">
    <source>
        <dbReference type="Proteomes" id="UP001501302"/>
    </source>
</evidence>
<evidence type="ECO:0000313" key="6">
    <source>
        <dbReference type="EMBL" id="GAA4955643.1"/>
    </source>
</evidence>
<keyword evidence="7" id="KW-1185">Reference proteome</keyword>
<dbReference type="SMART" id="SM00365">
    <property type="entry name" value="LRR_SD22"/>
    <property type="match status" value="6"/>
</dbReference>
<feature type="signal peptide" evidence="4">
    <location>
        <begin position="1"/>
        <end position="21"/>
    </location>
</feature>
<dbReference type="PANTHER" id="PTHR47566">
    <property type="match status" value="1"/>
</dbReference>
<dbReference type="InterPro" id="IPR052574">
    <property type="entry name" value="CDIRP"/>
</dbReference>